<protein>
    <submittedName>
        <fullName evidence="1">Uncharacterized protein</fullName>
    </submittedName>
</protein>
<organism evidence="1 2">
    <name type="scientific">Fomitopsis schrenkii</name>
    <name type="common">Brown rot fungus</name>
    <dbReference type="NCBI Taxonomy" id="2126942"/>
    <lineage>
        <taxon>Eukaryota</taxon>
        <taxon>Fungi</taxon>
        <taxon>Dikarya</taxon>
        <taxon>Basidiomycota</taxon>
        <taxon>Agaricomycotina</taxon>
        <taxon>Agaricomycetes</taxon>
        <taxon>Polyporales</taxon>
        <taxon>Fomitopsis</taxon>
    </lineage>
</organism>
<dbReference type="STRING" id="743788.S8FA89"/>
<gene>
    <name evidence="1" type="ORF">FOMPIDRAFT_1051386</name>
</gene>
<dbReference type="HOGENOM" id="CLU_105927_0_0_1"/>
<dbReference type="GO" id="GO:0043248">
    <property type="term" value="P:proteasome assembly"/>
    <property type="evidence" value="ECO:0007669"/>
    <property type="project" value="InterPro"/>
</dbReference>
<proteinExistence type="predicted"/>
<dbReference type="OrthoDB" id="5593278at2759"/>
<dbReference type="PANTHER" id="PTHR31051">
    <property type="entry name" value="PROTEASOME ASSEMBLY CHAPERONE 3"/>
    <property type="match status" value="1"/>
</dbReference>
<dbReference type="Gene3D" id="3.30.230.90">
    <property type="match status" value="1"/>
</dbReference>
<sequence>MLPSANIARELDGAQTEVLLQAFADRILVLITQVGKVGTLTQVSIPATTALDPAPPPDPSEPNVIPLPPPPPAIQLTPLLGSAPTDHMHTLHSLYASQIATVIWTEEVQEFMEAERRPIVVGLALRKSEAKGLGLTDHERKVFYGVMGMVRELVQRK</sequence>
<accession>S8FA89</accession>
<reference evidence="1 2" key="1">
    <citation type="journal article" date="2012" name="Science">
        <title>The Paleozoic origin of enzymatic lignin decomposition reconstructed from 31 fungal genomes.</title>
        <authorList>
            <person name="Floudas D."/>
            <person name="Binder M."/>
            <person name="Riley R."/>
            <person name="Barry K."/>
            <person name="Blanchette R.A."/>
            <person name="Henrissat B."/>
            <person name="Martinez A.T."/>
            <person name="Otillar R."/>
            <person name="Spatafora J.W."/>
            <person name="Yadav J.S."/>
            <person name="Aerts A."/>
            <person name="Benoit I."/>
            <person name="Boyd A."/>
            <person name="Carlson A."/>
            <person name="Copeland A."/>
            <person name="Coutinho P.M."/>
            <person name="de Vries R.P."/>
            <person name="Ferreira P."/>
            <person name="Findley K."/>
            <person name="Foster B."/>
            <person name="Gaskell J."/>
            <person name="Glotzer D."/>
            <person name="Gorecki P."/>
            <person name="Heitman J."/>
            <person name="Hesse C."/>
            <person name="Hori C."/>
            <person name="Igarashi K."/>
            <person name="Jurgens J.A."/>
            <person name="Kallen N."/>
            <person name="Kersten P."/>
            <person name="Kohler A."/>
            <person name="Kuees U."/>
            <person name="Kumar T.K.A."/>
            <person name="Kuo A."/>
            <person name="LaButti K."/>
            <person name="Larrondo L.F."/>
            <person name="Lindquist E."/>
            <person name="Ling A."/>
            <person name="Lombard V."/>
            <person name="Lucas S."/>
            <person name="Lundell T."/>
            <person name="Martin R."/>
            <person name="McLaughlin D.J."/>
            <person name="Morgenstern I."/>
            <person name="Morin E."/>
            <person name="Murat C."/>
            <person name="Nagy L.G."/>
            <person name="Nolan M."/>
            <person name="Ohm R.A."/>
            <person name="Patyshakuliyeva A."/>
            <person name="Rokas A."/>
            <person name="Ruiz-Duenas F.J."/>
            <person name="Sabat G."/>
            <person name="Salamov A."/>
            <person name="Samejima M."/>
            <person name="Schmutz J."/>
            <person name="Slot J.C."/>
            <person name="St John F."/>
            <person name="Stenlid J."/>
            <person name="Sun H."/>
            <person name="Sun S."/>
            <person name="Syed K."/>
            <person name="Tsang A."/>
            <person name="Wiebenga A."/>
            <person name="Young D."/>
            <person name="Pisabarro A."/>
            <person name="Eastwood D.C."/>
            <person name="Martin F."/>
            <person name="Cullen D."/>
            <person name="Grigoriev I.V."/>
            <person name="Hibbett D.S."/>
        </authorList>
    </citation>
    <scope>NUCLEOTIDE SEQUENCE</scope>
    <source>
        <strain evidence="2">FP-58527</strain>
    </source>
</reference>
<dbReference type="PANTHER" id="PTHR31051:SF1">
    <property type="entry name" value="PROTEASOME ASSEMBLY CHAPERONE 3"/>
    <property type="match status" value="1"/>
</dbReference>
<name>S8FA89_FOMSC</name>
<dbReference type="InterPro" id="IPR018788">
    <property type="entry name" value="Proteasome_assmbl_chp_3"/>
</dbReference>
<evidence type="ECO:0000313" key="2">
    <source>
        <dbReference type="Proteomes" id="UP000015241"/>
    </source>
</evidence>
<dbReference type="eggNOG" id="ENOG502S9A3">
    <property type="taxonomic scope" value="Eukaryota"/>
</dbReference>
<evidence type="ECO:0000313" key="1">
    <source>
        <dbReference type="EMBL" id="EPS98540.1"/>
    </source>
</evidence>
<keyword evidence="2" id="KW-1185">Reference proteome</keyword>
<dbReference type="InterPro" id="IPR053720">
    <property type="entry name" value="Psm_Assembly_Chaperone"/>
</dbReference>
<dbReference type="AlphaFoldDB" id="S8FA89"/>
<dbReference type="Proteomes" id="UP000015241">
    <property type="component" value="Unassembled WGS sequence"/>
</dbReference>
<dbReference type="EMBL" id="KE504164">
    <property type="protein sequence ID" value="EPS98540.1"/>
    <property type="molecule type" value="Genomic_DNA"/>
</dbReference>
<dbReference type="InParanoid" id="S8FA89"/>